<dbReference type="Gene3D" id="2.40.30.10">
    <property type="entry name" value="Translation factors"/>
    <property type="match status" value="1"/>
</dbReference>
<dbReference type="InterPro" id="IPR027417">
    <property type="entry name" value="P-loop_NTPase"/>
</dbReference>
<dbReference type="InterPro" id="IPR000640">
    <property type="entry name" value="EFG_V-like"/>
</dbReference>
<name>A0A3A4ZCN2_UNCKA</name>
<dbReference type="InterPro" id="IPR031157">
    <property type="entry name" value="G_TR_CS"/>
</dbReference>
<evidence type="ECO:0000313" key="5">
    <source>
        <dbReference type="Proteomes" id="UP000265540"/>
    </source>
</evidence>
<dbReference type="PANTHER" id="PTHR42908">
    <property type="entry name" value="TRANSLATION ELONGATION FACTOR-RELATED"/>
    <property type="match status" value="1"/>
</dbReference>
<dbReference type="InterPro" id="IPR047041">
    <property type="entry name" value="BipA_GTP-bd_dom"/>
</dbReference>
<keyword evidence="1" id="KW-0547">Nucleotide-binding</keyword>
<dbReference type="Gene3D" id="3.30.70.870">
    <property type="entry name" value="Elongation Factor G (Translational Gtpase), domain 3"/>
    <property type="match status" value="1"/>
</dbReference>
<dbReference type="PROSITE" id="PS00301">
    <property type="entry name" value="G_TR_1"/>
    <property type="match status" value="1"/>
</dbReference>
<dbReference type="Proteomes" id="UP000265540">
    <property type="component" value="Unassembled WGS sequence"/>
</dbReference>
<dbReference type="InterPro" id="IPR009000">
    <property type="entry name" value="Transl_B-barrel_sf"/>
</dbReference>
<dbReference type="SUPFAM" id="SSF52540">
    <property type="entry name" value="P-loop containing nucleoside triphosphate hydrolases"/>
    <property type="match status" value="1"/>
</dbReference>
<evidence type="ECO:0000313" key="4">
    <source>
        <dbReference type="EMBL" id="RJR27009.1"/>
    </source>
</evidence>
<dbReference type="Pfam" id="PF00679">
    <property type="entry name" value="EFG_C"/>
    <property type="match status" value="1"/>
</dbReference>
<dbReference type="NCBIfam" id="TIGR00231">
    <property type="entry name" value="small_GTP"/>
    <property type="match status" value="1"/>
</dbReference>
<dbReference type="Gene3D" id="2.40.50.250">
    <property type="entry name" value="bipa protein"/>
    <property type="match status" value="1"/>
</dbReference>
<dbReference type="InterPro" id="IPR035651">
    <property type="entry name" value="BipA_V"/>
</dbReference>
<dbReference type="Gene3D" id="3.40.50.300">
    <property type="entry name" value="P-loop containing nucleotide triphosphate hydrolases"/>
    <property type="match status" value="1"/>
</dbReference>
<dbReference type="PROSITE" id="PS51722">
    <property type="entry name" value="G_TR_2"/>
    <property type="match status" value="1"/>
</dbReference>
<gene>
    <name evidence="4" type="primary">typA</name>
    <name evidence="4" type="ORF">C4561_04505</name>
</gene>
<dbReference type="SUPFAM" id="SSF50447">
    <property type="entry name" value="Translation proteins"/>
    <property type="match status" value="1"/>
</dbReference>
<dbReference type="GO" id="GO:0005525">
    <property type="term" value="F:GTP binding"/>
    <property type="evidence" value="ECO:0007669"/>
    <property type="project" value="UniProtKB-KW"/>
</dbReference>
<sequence>MNIRNVAIIAHVDHGKTTLVDGLLKQSKTFRENEAMMSQDLIMDSNDQERERGITILAKNTAVTYKDTKINIIDTPGHADFGGEVERTLNMADGALLLVDAQEGPMPQTKFVLKKALQLGLKIIVVINKIDKKDARIKDTLHRIYDLFLELATDDSQLDIAVLYAVGRQGSSWSELADYISHAANSNSNKPTPDLTAIFEAILKYIPEPKTNTEGPFQMLVSSLDWDSYRGKYAIGRITQGQVKPGDTVVILKTDNSSTNAIVEKVFVNEGLKKVESDNVTAGDIVALTGLKDAGIGDTIADPKNPEALSTIVIDEPTLSISIGPNTSPFMGKEGKFFTSRQILERIERELQTNIAMRFKITEDGQYILSGRGELHLSVFLETLRREGFELSVSKPEVITKTIDGIVMEPFEELTIDTENDYIGNIKSELGRRRGILISQEELTINSSRLVFEISTRGIIGLRGVLMSISKGTATINSNFLRYEKYSGALQKLRKGVLVASETGKTAPLGLTTAQSKGDVFVGPQTPVYAGQIVGTNGRDADMEINVCKEKQLSNVRSVGEEAYTLTPPVVMSLEQCLGFLEEDELLEVTPLNLRLRKKILDHNKRYREQKNS</sequence>
<dbReference type="InterPro" id="IPR000795">
    <property type="entry name" value="T_Tr_GTP-bd_dom"/>
</dbReference>
<dbReference type="CDD" id="cd03710">
    <property type="entry name" value="BipA_TypA_C"/>
    <property type="match status" value="1"/>
</dbReference>
<reference evidence="4 5" key="1">
    <citation type="journal article" date="2017" name="ISME J.">
        <title>Energy and carbon metabolisms in a deep terrestrial subsurface fluid microbial community.</title>
        <authorList>
            <person name="Momper L."/>
            <person name="Jungbluth S.P."/>
            <person name="Lee M.D."/>
            <person name="Amend J.P."/>
        </authorList>
    </citation>
    <scope>NUCLEOTIDE SEQUENCE [LARGE SCALE GENOMIC DNA]</scope>
    <source>
        <strain evidence="4">SURF_46</strain>
    </source>
</reference>
<feature type="domain" description="Tr-type G" evidence="3">
    <location>
        <begin position="1"/>
        <end position="210"/>
    </location>
</feature>
<dbReference type="CDD" id="cd03691">
    <property type="entry name" value="BipA_TypA_II"/>
    <property type="match status" value="1"/>
</dbReference>
<dbReference type="InterPro" id="IPR047042">
    <property type="entry name" value="BipA_II"/>
</dbReference>
<dbReference type="InterPro" id="IPR048876">
    <property type="entry name" value="BipA_C"/>
</dbReference>
<dbReference type="InterPro" id="IPR006298">
    <property type="entry name" value="BipA"/>
</dbReference>
<dbReference type="SUPFAM" id="SSF54980">
    <property type="entry name" value="EF-G C-terminal domain-like"/>
    <property type="match status" value="2"/>
</dbReference>
<dbReference type="GO" id="GO:1990904">
    <property type="term" value="C:ribonucleoprotein complex"/>
    <property type="evidence" value="ECO:0007669"/>
    <property type="project" value="TreeGrafter"/>
</dbReference>
<dbReference type="InterPro" id="IPR005225">
    <property type="entry name" value="Small_GTP-bd"/>
</dbReference>
<evidence type="ECO:0000259" key="3">
    <source>
        <dbReference type="PROSITE" id="PS51722"/>
    </source>
</evidence>
<accession>A0A3A4ZCN2</accession>
<dbReference type="PANTHER" id="PTHR42908:SF8">
    <property type="entry name" value="TR-TYPE G DOMAIN-CONTAINING PROTEIN"/>
    <property type="match status" value="1"/>
</dbReference>
<dbReference type="Pfam" id="PF03144">
    <property type="entry name" value="GTP_EFTU_D2"/>
    <property type="match status" value="1"/>
</dbReference>
<dbReference type="Pfam" id="PF21018">
    <property type="entry name" value="BipA_C"/>
    <property type="match status" value="1"/>
</dbReference>
<dbReference type="FunFam" id="3.40.50.300:FF:000055">
    <property type="entry name" value="GTP-binding protein TypA"/>
    <property type="match status" value="1"/>
</dbReference>
<dbReference type="InterPro" id="IPR004161">
    <property type="entry name" value="EFTu-like_2"/>
</dbReference>
<dbReference type="FunFam" id="2.40.30.10:FF:000016">
    <property type="entry name" value="GTP-binding protein TypA"/>
    <property type="match status" value="1"/>
</dbReference>
<protein>
    <recommendedName>
        <fullName evidence="2">50S ribosomal subunit assembly factor BipA</fullName>
    </recommendedName>
</protein>
<dbReference type="CDD" id="cd01891">
    <property type="entry name" value="TypA_BipA"/>
    <property type="match status" value="1"/>
</dbReference>
<proteinExistence type="predicted"/>
<evidence type="ECO:0000256" key="1">
    <source>
        <dbReference type="ARBA" id="ARBA00023134"/>
    </source>
</evidence>
<keyword evidence="1" id="KW-0342">GTP-binding</keyword>
<dbReference type="GO" id="GO:0003924">
    <property type="term" value="F:GTPase activity"/>
    <property type="evidence" value="ECO:0007669"/>
    <property type="project" value="InterPro"/>
</dbReference>
<evidence type="ECO:0000256" key="2">
    <source>
        <dbReference type="ARBA" id="ARBA00035722"/>
    </source>
</evidence>
<dbReference type="Gene3D" id="3.30.70.240">
    <property type="match status" value="1"/>
</dbReference>
<dbReference type="Pfam" id="PF00009">
    <property type="entry name" value="GTP_EFTU"/>
    <property type="match status" value="1"/>
</dbReference>
<dbReference type="NCBIfam" id="TIGR01394">
    <property type="entry name" value="TypA_BipA"/>
    <property type="match status" value="1"/>
</dbReference>
<dbReference type="PRINTS" id="PR00315">
    <property type="entry name" value="ELONGATNFCT"/>
</dbReference>
<dbReference type="EMBL" id="QZJF01000017">
    <property type="protein sequence ID" value="RJR27009.1"/>
    <property type="molecule type" value="Genomic_DNA"/>
</dbReference>
<dbReference type="InterPro" id="IPR035647">
    <property type="entry name" value="EFG_III/V"/>
</dbReference>
<dbReference type="InterPro" id="IPR042116">
    <property type="entry name" value="TypA/BipA_C"/>
</dbReference>
<dbReference type="AlphaFoldDB" id="A0A3A4ZCN2"/>
<dbReference type="SMART" id="SM00838">
    <property type="entry name" value="EFG_C"/>
    <property type="match status" value="1"/>
</dbReference>
<comment type="caution">
    <text evidence="4">The sequence shown here is derived from an EMBL/GenBank/DDBJ whole genome shotgun (WGS) entry which is preliminary data.</text>
</comment>
<organism evidence="4 5">
    <name type="scientific">candidate division WWE3 bacterium</name>
    <dbReference type="NCBI Taxonomy" id="2053526"/>
    <lineage>
        <taxon>Bacteria</taxon>
        <taxon>Katanobacteria</taxon>
    </lineage>
</organism>
<dbReference type="GO" id="GO:0005829">
    <property type="term" value="C:cytosol"/>
    <property type="evidence" value="ECO:0007669"/>
    <property type="project" value="TreeGrafter"/>
</dbReference>